<dbReference type="GO" id="GO:0016740">
    <property type="term" value="F:transferase activity"/>
    <property type="evidence" value="ECO:0007669"/>
    <property type="project" value="TreeGrafter"/>
</dbReference>
<gene>
    <name evidence="1" type="ORF">K505DRAFT_380533</name>
</gene>
<dbReference type="PANTHER" id="PTHR13754">
    <property type="entry name" value="METALLO-BETA-LACTAMASE SUPERFAMILY PROTEIN"/>
    <property type="match status" value="1"/>
</dbReference>
<protein>
    <submittedName>
        <fullName evidence="1">Metallo-beta-lactamase superfamily protein</fullName>
    </submittedName>
</protein>
<dbReference type="Gene3D" id="3.60.15.10">
    <property type="entry name" value="Ribonuclease Z/Hydroxyacylglutathione hydrolase-like"/>
    <property type="match status" value="1"/>
</dbReference>
<dbReference type="OrthoDB" id="1470350at2759"/>
<organism evidence="1 2">
    <name type="scientific">Melanomma pulvis-pyrius CBS 109.77</name>
    <dbReference type="NCBI Taxonomy" id="1314802"/>
    <lineage>
        <taxon>Eukaryota</taxon>
        <taxon>Fungi</taxon>
        <taxon>Dikarya</taxon>
        <taxon>Ascomycota</taxon>
        <taxon>Pezizomycotina</taxon>
        <taxon>Dothideomycetes</taxon>
        <taxon>Pleosporomycetidae</taxon>
        <taxon>Pleosporales</taxon>
        <taxon>Melanommataceae</taxon>
        <taxon>Melanomma</taxon>
    </lineage>
</organism>
<evidence type="ECO:0000313" key="1">
    <source>
        <dbReference type="EMBL" id="KAF2786024.1"/>
    </source>
</evidence>
<dbReference type="InterPro" id="IPR052926">
    <property type="entry name" value="Metallo-beta-lactamase_dom"/>
</dbReference>
<dbReference type="InterPro" id="IPR036866">
    <property type="entry name" value="RibonucZ/Hydroxyglut_hydro"/>
</dbReference>
<dbReference type="PANTHER" id="PTHR13754:SF13">
    <property type="entry name" value="METALLO-BETA-LACTAMASE SUPERFAMILY PROTEIN (AFU_ORTHOLOGUE AFUA_3G07630)"/>
    <property type="match status" value="1"/>
</dbReference>
<keyword evidence="2" id="KW-1185">Reference proteome</keyword>
<accession>A0A6A6WQ34</accession>
<dbReference type="EMBL" id="MU002573">
    <property type="protein sequence ID" value="KAF2786024.1"/>
    <property type="molecule type" value="Genomic_DNA"/>
</dbReference>
<dbReference type="CDD" id="cd07713">
    <property type="entry name" value="DHPS-like_MBL-fold"/>
    <property type="match status" value="1"/>
</dbReference>
<dbReference type="InterPro" id="IPR041712">
    <property type="entry name" value="DHPS-like_MBL-fold"/>
</dbReference>
<sequence length="356" mass="37744">MPQHSTTMLVPLDTLSILAIVDNETDPMSPAPPCVKATGRLGDIALGKGRPVGDERGGGVVKEVAMEQLCCGAHGLSLMITGTCNNIPQTLLFDTGPTDSIWTANAARLASPLHNISLVHLSHWHRDHSGGMLSALHAIASAKASYSSLPASIDLVQPPTPTIVDLHPSRPSYRGFTTPLGIVSLEADPTFSEIEDAGGKVDKNAEAHEVLDSYFLISGEIPRVTPGENGIRAGLRFENGEWVSDELIADERFVVCHVKDKGLVLFTGCSHAGVVNAALHALTLTSNALPLYAIVGGYHLADAEPAHLHSTVQALKALDVKVLIAGHCTGWRAKFEIEKEMPGCLVPSFVGITTML</sequence>
<proteinExistence type="predicted"/>
<evidence type="ECO:0000313" key="2">
    <source>
        <dbReference type="Proteomes" id="UP000799757"/>
    </source>
</evidence>
<name>A0A6A6WQ34_9PLEO</name>
<dbReference type="Proteomes" id="UP000799757">
    <property type="component" value="Unassembled WGS sequence"/>
</dbReference>
<dbReference type="SUPFAM" id="SSF56281">
    <property type="entry name" value="Metallo-hydrolase/oxidoreductase"/>
    <property type="match status" value="1"/>
</dbReference>
<dbReference type="AlphaFoldDB" id="A0A6A6WQ34"/>
<reference evidence="1" key="1">
    <citation type="journal article" date="2020" name="Stud. Mycol.">
        <title>101 Dothideomycetes genomes: a test case for predicting lifestyles and emergence of pathogens.</title>
        <authorList>
            <person name="Haridas S."/>
            <person name="Albert R."/>
            <person name="Binder M."/>
            <person name="Bloem J."/>
            <person name="Labutti K."/>
            <person name="Salamov A."/>
            <person name="Andreopoulos B."/>
            <person name="Baker S."/>
            <person name="Barry K."/>
            <person name="Bills G."/>
            <person name="Bluhm B."/>
            <person name="Cannon C."/>
            <person name="Castanera R."/>
            <person name="Culley D."/>
            <person name="Daum C."/>
            <person name="Ezra D."/>
            <person name="Gonzalez J."/>
            <person name="Henrissat B."/>
            <person name="Kuo A."/>
            <person name="Liang C."/>
            <person name="Lipzen A."/>
            <person name="Lutzoni F."/>
            <person name="Magnuson J."/>
            <person name="Mondo S."/>
            <person name="Nolan M."/>
            <person name="Ohm R."/>
            <person name="Pangilinan J."/>
            <person name="Park H.-J."/>
            <person name="Ramirez L."/>
            <person name="Alfaro M."/>
            <person name="Sun H."/>
            <person name="Tritt A."/>
            <person name="Yoshinaga Y."/>
            <person name="Zwiers L.-H."/>
            <person name="Turgeon B."/>
            <person name="Goodwin S."/>
            <person name="Spatafora J."/>
            <person name="Crous P."/>
            <person name="Grigoriev I."/>
        </authorList>
    </citation>
    <scope>NUCLEOTIDE SEQUENCE</scope>
    <source>
        <strain evidence="1">CBS 109.77</strain>
    </source>
</reference>